<protein>
    <submittedName>
        <fullName evidence="2">Uncharacterized protein</fullName>
    </submittedName>
</protein>
<gene>
    <name evidence="2" type="ORF">NCTC7582_03673</name>
</gene>
<dbReference type="EMBL" id="UAQE01000001">
    <property type="protein sequence ID" value="SPU00874.1"/>
    <property type="molecule type" value="Genomic_DNA"/>
</dbReference>
<feature type="compositionally biased region" description="Polar residues" evidence="1">
    <location>
        <begin position="37"/>
        <end position="47"/>
    </location>
</feature>
<sequence>MILFIVFVGVVVVIGIVSNANKNHSKSNEHNHHIHSTNEFSTNDAYLSSQDSQQCADSSATTSDSSCGSGGE</sequence>
<accession>A0A2X0XNW9</accession>
<feature type="region of interest" description="Disordered" evidence="1">
    <location>
        <begin position="23"/>
        <end position="72"/>
    </location>
</feature>
<reference evidence="2 3" key="1">
    <citation type="submission" date="2018-06" db="EMBL/GenBank/DDBJ databases">
        <authorList>
            <consortium name="Pathogen Informatics"/>
            <person name="Doyle S."/>
        </authorList>
    </citation>
    <scope>NUCLEOTIDE SEQUENCE [LARGE SCALE GENOMIC DNA]</scope>
    <source>
        <strain evidence="2 3">NCTC7582</strain>
    </source>
</reference>
<dbReference type="Proteomes" id="UP000251431">
    <property type="component" value="Unassembled WGS sequence"/>
</dbReference>
<evidence type="ECO:0000313" key="3">
    <source>
        <dbReference type="Proteomes" id="UP000251431"/>
    </source>
</evidence>
<organism evidence="2 3">
    <name type="scientific">Lysinibacillus capsici</name>
    <dbReference type="NCBI Taxonomy" id="2115968"/>
    <lineage>
        <taxon>Bacteria</taxon>
        <taxon>Bacillati</taxon>
        <taxon>Bacillota</taxon>
        <taxon>Bacilli</taxon>
        <taxon>Bacillales</taxon>
        <taxon>Bacillaceae</taxon>
        <taxon>Lysinibacillus</taxon>
    </lineage>
</organism>
<dbReference type="AlphaFoldDB" id="A0A2X0XNW9"/>
<evidence type="ECO:0000256" key="1">
    <source>
        <dbReference type="SAM" id="MobiDB-lite"/>
    </source>
</evidence>
<name>A0A2X0XNW9_9BACI</name>
<proteinExistence type="predicted"/>
<evidence type="ECO:0000313" key="2">
    <source>
        <dbReference type="EMBL" id="SPU00874.1"/>
    </source>
</evidence>
<dbReference type="RefSeq" id="WP_054549407.1">
    <property type="nucleotide sequence ID" value="NZ_CANLUV010000001.1"/>
</dbReference>
<feature type="compositionally biased region" description="Low complexity" evidence="1">
    <location>
        <begin position="48"/>
        <end position="72"/>
    </location>
</feature>